<gene>
    <name evidence="3" type="ORF">GCM10023189_13860</name>
</gene>
<dbReference type="Proteomes" id="UP001501175">
    <property type="component" value="Unassembled WGS sequence"/>
</dbReference>
<dbReference type="EMBL" id="BAABHD010000021">
    <property type="protein sequence ID" value="GAA4451684.1"/>
    <property type="molecule type" value="Genomic_DNA"/>
</dbReference>
<comment type="caution">
    <text evidence="3">The sequence shown here is derived from an EMBL/GenBank/DDBJ whole genome shotgun (WGS) entry which is preliminary data.</text>
</comment>
<feature type="domain" description="Outer membrane protein beta-barrel" evidence="2">
    <location>
        <begin position="48"/>
        <end position="220"/>
    </location>
</feature>
<feature type="signal peptide" evidence="1">
    <location>
        <begin position="1"/>
        <end position="19"/>
    </location>
</feature>
<feature type="chain" id="PRO_5045241696" description="Outer membrane protein beta-barrel domain-containing protein" evidence="1">
    <location>
        <begin position="20"/>
        <end position="251"/>
    </location>
</feature>
<evidence type="ECO:0000259" key="2">
    <source>
        <dbReference type="Pfam" id="PF13568"/>
    </source>
</evidence>
<dbReference type="RefSeq" id="WP_345241932.1">
    <property type="nucleotide sequence ID" value="NZ_BAABHD010000021.1"/>
</dbReference>
<name>A0ABP8MJV3_9BACT</name>
<organism evidence="3 4">
    <name type="scientific">Nibrella saemangeumensis</name>
    <dbReference type="NCBI Taxonomy" id="1084526"/>
    <lineage>
        <taxon>Bacteria</taxon>
        <taxon>Pseudomonadati</taxon>
        <taxon>Bacteroidota</taxon>
        <taxon>Cytophagia</taxon>
        <taxon>Cytophagales</taxon>
        <taxon>Spirosomataceae</taxon>
        <taxon>Nibrella</taxon>
    </lineage>
</organism>
<evidence type="ECO:0000256" key="1">
    <source>
        <dbReference type="SAM" id="SignalP"/>
    </source>
</evidence>
<protein>
    <recommendedName>
        <fullName evidence="2">Outer membrane protein beta-barrel domain-containing protein</fullName>
    </recommendedName>
</protein>
<sequence>MKQTLCFLLISLGPGLVMAQQKPANLYNDPVTLAANTTIQSPPAPTTRQAITDRRISIGLRAGRNWGTVSRADIDNLPGAQPEYAPGFHGGFIMNIGGPVFSIQPEILFNQYNFRYSINQTTNTGFAEGNINMIDVPVLLKASFGSSNARFFLNAGPYGTFFINGKVNGRVSVGSREFSLSGPIERENFGKRFGYGVTGGLGLALRLGPGDLLLEGRYNYLAGYAQEDNTEKTKAKLFMASLGYLIPLGGR</sequence>
<evidence type="ECO:0000313" key="3">
    <source>
        <dbReference type="EMBL" id="GAA4451684.1"/>
    </source>
</evidence>
<keyword evidence="4" id="KW-1185">Reference proteome</keyword>
<reference evidence="4" key="1">
    <citation type="journal article" date="2019" name="Int. J. Syst. Evol. Microbiol.">
        <title>The Global Catalogue of Microorganisms (GCM) 10K type strain sequencing project: providing services to taxonomists for standard genome sequencing and annotation.</title>
        <authorList>
            <consortium name="The Broad Institute Genomics Platform"/>
            <consortium name="The Broad Institute Genome Sequencing Center for Infectious Disease"/>
            <person name="Wu L."/>
            <person name="Ma J."/>
        </authorList>
    </citation>
    <scope>NUCLEOTIDE SEQUENCE [LARGE SCALE GENOMIC DNA]</scope>
    <source>
        <strain evidence="4">JCM 17927</strain>
    </source>
</reference>
<dbReference type="Pfam" id="PF13568">
    <property type="entry name" value="OMP_b-brl_2"/>
    <property type="match status" value="1"/>
</dbReference>
<accession>A0ABP8MJV3</accession>
<dbReference type="InterPro" id="IPR025665">
    <property type="entry name" value="Beta-barrel_OMP_2"/>
</dbReference>
<proteinExistence type="predicted"/>
<evidence type="ECO:0000313" key="4">
    <source>
        <dbReference type="Proteomes" id="UP001501175"/>
    </source>
</evidence>
<keyword evidence="1" id="KW-0732">Signal</keyword>